<gene>
    <name evidence="1" type="ORF">K443DRAFT_129080</name>
</gene>
<proteinExistence type="predicted"/>
<dbReference type="PANTHER" id="PTHR48420">
    <property type="entry name" value="NON-HAEM DIOXYGENASE N-TERMINAL DOMAIN-CONTAINING PROTEIN"/>
    <property type="match status" value="1"/>
</dbReference>
<accession>A0A0C9Y0E5</accession>
<dbReference type="AlphaFoldDB" id="A0A0C9Y0E5"/>
<reference evidence="1 2" key="1">
    <citation type="submission" date="2014-04" db="EMBL/GenBank/DDBJ databases">
        <authorList>
            <consortium name="DOE Joint Genome Institute"/>
            <person name="Kuo A."/>
            <person name="Kohler A."/>
            <person name="Nagy L.G."/>
            <person name="Floudas D."/>
            <person name="Copeland A."/>
            <person name="Barry K.W."/>
            <person name="Cichocki N."/>
            <person name="Veneault-Fourrey C."/>
            <person name="LaButti K."/>
            <person name="Lindquist E.A."/>
            <person name="Lipzen A."/>
            <person name="Lundell T."/>
            <person name="Morin E."/>
            <person name="Murat C."/>
            <person name="Sun H."/>
            <person name="Tunlid A."/>
            <person name="Henrissat B."/>
            <person name="Grigoriev I.V."/>
            <person name="Hibbett D.S."/>
            <person name="Martin F."/>
            <person name="Nordberg H.P."/>
            <person name="Cantor M.N."/>
            <person name="Hua S.X."/>
        </authorList>
    </citation>
    <scope>NUCLEOTIDE SEQUENCE [LARGE SCALE GENOMIC DNA]</scope>
    <source>
        <strain evidence="1 2">LaAM-08-1</strain>
    </source>
</reference>
<dbReference type="HOGENOM" id="CLU_2483724_0_0_1"/>
<dbReference type="Proteomes" id="UP000054477">
    <property type="component" value="Unassembled WGS sequence"/>
</dbReference>
<organism evidence="1 2">
    <name type="scientific">Laccaria amethystina LaAM-08-1</name>
    <dbReference type="NCBI Taxonomy" id="1095629"/>
    <lineage>
        <taxon>Eukaryota</taxon>
        <taxon>Fungi</taxon>
        <taxon>Dikarya</taxon>
        <taxon>Basidiomycota</taxon>
        <taxon>Agaricomycotina</taxon>
        <taxon>Agaricomycetes</taxon>
        <taxon>Agaricomycetidae</taxon>
        <taxon>Agaricales</taxon>
        <taxon>Agaricineae</taxon>
        <taxon>Hydnangiaceae</taxon>
        <taxon>Laccaria</taxon>
    </lineage>
</organism>
<dbReference type="OrthoDB" id="438224at2759"/>
<sequence length="87" mass="9895">MDSNISYTPEGVVAISYNTLLSSPLSLKASIEHAFGSDSRSLGIIIVRDIPPVYLTYRERLLKLAYHFANLDETTREKHVHAESRYR</sequence>
<evidence type="ECO:0000313" key="1">
    <source>
        <dbReference type="EMBL" id="KIK07399.1"/>
    </source>
</evidence>
<protein>
    <submittedName>
        <fullName evidence="1">Uncharacterized protein</fullName>
    </submittedName>
</protein>
<reference evidence="2" key="2">
    <citation type="submission" date="2015-01" db="EMBL/GenBank/DDBJ databases">
        <title>Evolutionary Origins and Diversification of the Mycorrhizal Mutualists.</title>
        <authorList>
            <consortium name="DOE Joint Genome Institute"/>
            <consortium name="Mycorrhizal Genomics Consortium"/>
            <person name="Kohler A."/>
            <person name="Kuo A."/>
            <person name="Nagy L.G."/>
            <person name="Floudas D."/>
            <person name="Copeland A."/>
            <person name="Barry K.W."/>
            <person name="Cichocki N."/>
            <person name="Veneault-Fourrey C."/>
            <person name="LaButti K."/>
            <person name="Lindquist E.A."/>
            <person name="Lipzen A."/>
            <person name="Lundell T."/>
            <person name="Morin E."/>
            <person name="Murat C."/>
            <person name="Riley R."/>
            <person name="Ohm R."/>
            <person name="Sun H."/>
            <person name="Tunlid A."/>
            <person name="Henrissat B."/>
            <person name="Grigoriev I.V."/>
            <person name="Hibbett D.S."/>
            <person name="Martin F."/>
        </authorList>
    </citation>
    <scope>NUCLEOTIDE SEQUENCE [LARGE SCALE GENOMIC DNA]</scope>
    <source>
        <strain evidence="2">LaAM-08-1</strain>
    </source>
</reference>
<dbReference type="PANTHER" id="PTHR48420:SF1">
    <property type="entry name" value="NON-HAEM DIOXYGENASE N-TERMINAL DOMAIN-CONTAINING PROTEIN"/>
    <property type="match status" value="1"/>
</dbReference>
<keyword evidence="2" id="KW-1185">Reference proteome</keyword>
<dbReference type="STRING" id="1095629.A0A0C9Y0E5"/>
<evidence type="ECO:0000313" key="2">
    <source>
        <dbReference type="Proteomes" id="UP000054477"/>
    </source>
</evidence>
<name>A0A0C9Y0E5_9AGAR</name>
<dbReference type="EMBL" id="KN838547">
    <property type="protein sequence ID" value="KIK07399.1"/>
    <property type="molecule type" value="Genomic_DNA"/>
</dbReference>